<evidence type="ECO:0000313" key="3">
    <source>
        <dbReference type="EMBL" id="PRX21016.1"/>
    </source>
</evidence>
<evidence type="ECO:0000256" key="2">
    <source>
        <dbReference type="SAM" id="Phobius"/>
    </source>
</evidence>
<keyword evidence="2" id="KW-1133">Transmembrane helix</keyword>
<protein>
    <submittedName>
        <fullName evidence="3">Uncharacterized protein</fullName>
    </submittedName>
</protein>
<organism evidence="3 4">
    <name type="scientific">Actinoplanes italicus</name>
    <dbReference type="NCBI Taxonomy" id="113567"/>
    <lineage>
        <taxon>Bacteria</taxon>
        <taxon>Bacillati</taxon>
        <taxon>Actinomycetota</taxon>
        <taxon>Actinomycetes</taxon>
        <taxon>Micromonosporales</taxon>
        <taxon>Micromonosporaceae</taxon>
        <taxon>Actinoplanes</taxon>
    </lineage>
</organism>
<feature type="region of interest" description="Disordered" evidence="1">
    <location>
        <begin position="1"/>
        <end position="20"/>
    </location>
</feature>
<keyword evidence="4" id="KW-1185">Reference proteome</keyword>
<dbReference type="Proteomes" id="UP000239415">
    <property type="component" value="Unassembled WGS sequence"/>
</dbReference>
<evidence type="ECO:0000256" key="1">
    <source>
        <dbReference type="SAM" id="MobiDB-lite"/>
    </source>
</evidence>
<evidence type="ECO:0000313" key="4">
    <source>
        <dbReference type="Proteomes" id="UP000239415"/>
    </source>
</evidence>
<dbReference type="RefSeq" id="WP_106320373.1">
    <property type="nucleotide sequence ID" value="NZ_BOMO01000073.1"/>
</dbReference>
<dbReference type="AlphaFoldDB" id="A0A2T0KDL6"/>
<comment type="caution">
    <text evidence="3">The sequence shown here is derived from an EMBL/GenBank/DDBJ whole genome shotgun (WGS) entry which is preliminary data.</text>
</comment>
<accession>A0A2T0KDL6</accession>
<dbReference type="EMBL" id="PVMZ01000007">
    <property type="protein sequence ID" value="PRX21016.1"/>
    <property type="molecule type" value="Genomic_DNA"/>
</dbReference>
<name>A0A2T0KDL6_9ACTN</name>
<feature type="transmembrane region" description="Helical" evidence="2">
    <location>
        <begin position="46"/>
        <end position="67"/>
    </location>
</feature>
<sequence length="68" mass="8111">MTTPGQPDLPEPPETSEREVRLNRFDRRREKIRREIQRDREGDHKVPTWVLALILVLFVAGWAYLIWG</sequence>
<proteinExistence type="predicted"/>
<keyword evidence="2" id="KW-0812">Transmembrane</keyword>
<reference evidence="3 4" key="1">
    <citation type="submission" date="2018-03" db="EMBL/GenBank/DDBJ databases">
        <title>Genomic Encyclopedia of Archaeal and Bacterial Type Strains, Phase II (KMG-II): from individual species to whole genera.</title>
        <authorList>
            <person name="Goeker M."/>
        </authorList>
    </citation>
    <scope>NUCLEOTIDE SEQUENCE [LARGE SCALE GENOMIC DNA]</scope>
    <source>
        <strain evidence="3 4">DSM 43146</strain>
    </source>
</reference>
<gene>
    <name evidence="3" type="ORF">CLV67_107293</name>
</gene>
<keyword evidence="2" id="KW-0472">Membrane</keyword>